<reference evidence="3 4" key="1">
    <citation type="journal article" date="2024" name="Science">
        <title>Giant polyketide synthase enzymes in the biosynthesis of giant marine polyether toxins.</title>
        <authorList>
            <person name="Fallon T.R."/>
            <person name="Shende V.V."/>
            <person name="Wierzbicki I.H."/>
            <person name="Pendleton A.L."/>
            <person name="Watervoot N.F."/>
            <person name="Auber R.P."/>
            <person name="Gonzalez D.J."/>
            <person name="Wisecaver J.H."/>
            <person name="Moore B.S."/>
        </authorList>
    </citation>
    <scope>NUCLEOTIDE SEQUENCE [LARGE SCALE GENOMIC DNA]</scope>
    <source>
        <strain evidence="3 4">12B1</strain>
    </source>
</reference>
<dbReference type="PROSITE" id="PS51421">
    <property type="entry name" value="RAS"/>
    <property type="match status" value="1"/>
</dbReference>
<keyword evidence="4" id="KW-1185">Reference proteome</keyword>
<dbReference type="InterPro" id="IPR001806">
    <property type="entry name" value="Small_GTPase"/>
</dbReference>
<evidence type="ECO:0000256" key="2">
    <source>
        <dbReference type="ARBA" id="ARBA00023134"/>
    </source>
</evidence>
<sequence length="307" mass="33301">MSSAIMRAASNAGHTKCATAVAGWLEIGEQAEIEDAITAFVPKDQPLRDEVLNSLMEVLKLEQTEEADDSEKLVAVISAVTLKAVQRENQTGRRSVSVAGRVTIDETLDLIKIALIGDSGVGKTCMMLRFVKDQFVSSTRATIGADFATRQLNVDVLNASETSVVQRLTVQVWDTAGQEQFQSLTATYYRKAGGVMIMYDATNRKSFDNLGRWVEDVDAHSEGIVKMIVATKADGSPEVSEQEGRAFAEQRGCLFATTSSKSGDGVLKAFQLLAQHVLASQEVKERDQEFKRLSLSAAQAAPKKGCC</sequence>
<dbReference type="SMART" id="SM00174">
    <property type="entry name" value="RHO"/>
    <property type="match status" value="1"/>
</dbReference>
<dbReference type="Pfam" id="PF00071">
    <property type="entry name" value="Ras"/>
    <property type="match status" value="1"/>
</dbReference>
<dbReference type="SMART" id="SM00173">
    <property type="entry name" value="RAS"/>
    <property type="match status" value="1"/>
</dbReference>
<dbReference type="GO" id="GO:0003924">
    <property type="term" value="F:GTPase activity"/>
    <property type="evidence" value="ECO:0007669"/>
    <property type="project" value="InterPro"/>
</dbReference>
<dbReference type="PRINTS" id="PR00449">
    <property type="entry name" value="RASTRNSFRMNG"/>
</dbReference>
<dbReference type="EMBL" id="JBGBPQ010000028">
    <property type="protein sequence ID" value="KAL1496731.1"/>
    <property type="molecule type" value="Genomic_DNA"/>
</dbReference>
<evidence type="ECO:0000256" key="1">
    <source>
        <dbReference type="ARBA" id="ARBA00022741"/>
    </source>
</evidence>
<keyword evidence="2" id="KW-0342">GTP-binding</keyword>
<dbReference type="NCBIfam" id="TIGR00231">
    <property type="entry name" value="small_GTP"/>
    <property type="match status" value="1"/>
</dbReference>
<dbReference type="InterPro" id="IPR050227">
    <property type="entry name" value="Rab"/>
</dbReference>
<comment type="caution">
    <text evidence="3">The sequence shown here is derived from an EMBL/GenBank/DDBJ whole genome shotgun (WGS) entry which is preliminary data.</text>
</comment>
<dbReference type="PROSITE" id="PS51419">
    <property type="entry name" value="RAB"/>
    <property type="match status" value="1"/>
</dbReference>
<name>A0AB34IFX8_PRYPA</name>
<dbReference type="AlphaFoldDB" id="A0AB34IFX8"/>
<evidence type="ECO:0000313" key="3">
    <source>
        <dbReference type="EMBL" id="KAL1496731.1"/>
    </source>
</evidence>
<dbReference type="InterPro" id="IPR005225">
    <property type="entry name" value="Small_GTP-bd"/>
</dbReference>
<keyword evidence="1" id="KW-0547">Nucleotide-binding</keyword>
<dbReference type="CDD" id="cd00154">
    <property type="entry name" value="Rab"/>
    <property type="match status" value="1"/>
</dbReference>
<dbReference type="Gene3D" id="3.40.50.300">
    <property type="entry name" value="P-loop containing nucleotide triphosphate hydrolases"/>
    <property type="match status" value="1"/>
</dbReference>
<protein>
    <submittedName>
        <fullName evidence="3">Uncharacterized protein</fullName>
    </submittedName>
</protein>
<accession>A0AB34IFX8</accession>
<dbReference type="PANTHER" id="PTHR47977">
    <property type="entry name" value="RAS-RELATED PROTEIN RAB"/>
    <property type="match status" value="1"/>
</dbReference>
<organism evidence="3 4">
    <name type="scientific">Prymnesium parvum</name>
    <name type="common">Toxic golden alga</name>
    <dbReference type="NCBI Taxonomy" id="97485"/>
    <lineage>
        <taxon>Eukaryota</taxon>
        <taxon>Haptista</taxon>
        <taxon>Haptophyta</taxon>
        <taxon>Prymnesiophyceae</taxon>
        <taxon>Prymnesiales</taxon>
        <taxon>Prymnesiaceae</taxon>
        <taxon>Prymnesium</taxon>
    </lineage>
</organism>
<dbReference type="SUPFAM" id="SSF52540">
    <property type="entry name" value="P-loop containing nucleoside triphosphate hydrolases"/>
    <property type="match status" value="1"/>
</dbReference>
<proteinExistence type="predicted"/>
<dbReference type="FunFam" id="3.40.50.300:FF:000808">
    <property type="entry name" value="Small GTP-binding protein, putative"/>
    <property type="match status" value="1"/>
</dbReference>
<dbReference type="Proteomes" id="UP001515480">
    <property type="component" value="Unassembled WGS sequence"/>
</dbReference>
<dbReference type="SMART" id="SM00176">
    <property type="entry name" value="RAN"/>
    <property type="match status" value="1"/>
</dbReference>
<dbReference type="SMART" id="SM00175">
    <property type="entry name" value="RAB"/>
    <property type="match status" value="1"/>
</dbReference>
<dbReference type="InterPro" id="IPR027417">
    <property type="entry name" value="P-loop_NTPase"/>
</dbReference>
<dbReference type="GO" id="GO:0005525">
    <property type="term" value="F:GTP binding"/>
    <property type="evidence" value="ECO:0007669"/>
    <property type="project" value="UniProtKB-KW"/>
</dbReference>
<gene>
    <name evidence="3" type="ORF">AB1Y20_014324</name>
</gene>
<evidence type="ECO:0000313" key="4">
    <source>
        <dbReference type="Proteomes" id="UP001515480"/>
    </source>
</evidence>